<dbReference type="PANTHER" id="PTHR30055:SF200">
    <property type="entry name" value="HTH-TYPE TRANSCRIPTIONAL REPRESSOR BDCR"/>
    <property type="match status" value="1"/>
</dbReference>
<evidence type="ECO:0000256" key="1">
    <source>
        <dbReference type="ARBA" id="ARBA00023125"/>
    </source>
</evidence>
<dbReference type="EMBL" id="BAAARB010000007">
    <property type="protein sequence ID" value="GAA2377859.1"/>
    <property type="molecule type" value="Genomic_DNA"/>
</dbReference>
<feature type="DNA-binding region" description="H-T-H motif" evidence="2">
    <location>
        <begin position="40"/>
        <end position="59"/>
    </location>
</feature>
<evidence type="ECO:0000259" key="4">
    <source>
        <dbReference type="PROSITE" id="PS50977"/>
    </source>
</evidence>
<evidence type="ECO:0000256" key="3">
    <source>
        <dbReference type="SAM" id="MobiDB-lite"/>
    </source>
</evidence>
<dbReference type="Pfam" id="PF00440">
    <property type="entry name" value="TetR_N"/>
    <property type="match status" value="1"/>
</dbReference>
<feature type="domain" description="HTH tetR-type" evidence="4">
    <location>
        <begin position="17"/>
        <end position="77"/>
    </location>
</feature>
<sequence length="205" mass="22584">MAKHSAVDPDEPTTKSEQTRKRLREGAMASFSELGFHGTGTRHIATAAGMSPAAVYVHYSSKEELLFEISLAGHEAILRIVRDAAAGTDDPVEQLRRFIREFAMYHADRHVSARVVNYELRALEPDHRAQIVDLRKQIEDVLAAILHRGIDQGVFDTPDPRMAAVAIVGSSVDVARWFRDGGTWSTTQVADFYADAALRIAGAKS</sequence>
<dbReference type="Proteomes" id="UP001501170">
    <property type="component" value="Unassembled WGS sequence"/>
</dbReference>
<dbReference type="Pfam" id="PF17932">
    <property type="entry name" value="TetR_C_24"/>
    <property type="match status" value="1"/>
</dbReference>
<accession>A0ABN3HEH2</accession>
<gene>
    <name evidence="5" type="ORF">GCM10009855_16670</name>
</gene>
<dbReference type="InterPro" id="IPR041490">
    <property type="entry name" value="KstR2_TetR_C"/>
</dbReference>
<dbReference type="PROSITE" id="PS50977">
    <property type="entry name" value="HTH_TETR_2"/>
    <property type="match status" value="1"/>
</dbReference>
<dbReference type="RefSeq" id="WP_006897545.1">
    <property type="nucleotide sequence ID" value="NZ_BAAARB010000007.1"/>
</dbReference>
<dbReference type="InterPro" id="IPR009057">
    <property type="entry name" value="Homeodomain-like_sf"/>
</dbReference>
<dbReference type="InterPro" id="IPR036271">
    <property type="entry name" value="Tet_transcr_reg_TetR-rel_C_sf"/>
</dbReference>
<protein>
    <submittedName>
        <fullName evidence="5">TetR/AcrR family transcriptional regulator</fullName>
    </submittedName>
</protein>
<evidence type="ECO:0000313" key="5">
    <source>
        <dbReference type="EMBL" id="GAA2377859.1"/>
    </source>
</evidence>
<dbReference type="PRINTS" id="PR00455">
    <property type="entry name" value="HTHTETR"/>
</dbReference>
<dbReference type="SUPFAM" id="SSF46689">
    <property type="entry name" value="Homeodomain-like"/>
    <property type="match status" value="1"/>
</dbReference>
<reference evidence="5 6" key="1">
    <citation type="journal article" date="2019" name="Int. J. Syst. Evol. Microbiol.">
        <title>The Global Catalogue of Microorganisms (GCM) 10K type strain sequencing project: providing services to taxonomists for standard genome sequencing and annotation.</title>
        <authorList>
            <consortium name="The Broad Institute Genomics Platform"/>
            <consortium name="The Broad Institute Genome Sequencing Center for Infectious Disease"/>
            <person name="Wu L."/>
            <person name="Ma J."/>
        </authorList>
    </citation>
    <scope>NUCLEOTIDE SEQUENCE [LARGE SCALE GENOMIC DNA]</scope>
    <source>
        <strain evidence="5 6">JCM 16227</strain>
    </source>
</reference>
<evidence type="ECO:0000313" key="6">
    <source>
        <dbReference type="Proteomes" id="UP001501170"/>
    </source>
</evidence>
<organism evidence="5 6">
    <name type="scientific">Gordonia cholesterolivorans</name>
    <dbReference type="NCBI Taxonomy" id="559625"/>
    <lineage>
        <taxon>Bacteria</taxon>
        <taxon>Bacillati</taxon>
        <taxon>Actinomycetota</taxon>
        <taxon>Actinomycetes</taxon>
        <taxon>Mycobacteriales</taxon>
        <taxon>Gordoniaceae</taxon>
        <taxon>Gordonia</taxon>
    </lineage>
</organism>
<dbReference type="InterPro" id="IPR050109">
    <property type="entry name" value="HTH-type_TetR-like_transc_reg"/>
</dbReference>
<keyword evidence="1 2" id="KW-0238">DNA-binding</keyword>
<feature type="region of interest" description="Disordered" evidence="3">
    <location>
        <begin position="1"/>
        <end position="21"/>
    </location>
</feature>
<keyword evidence="6" id="KW-1185">Reference proteome</keyword>
<dbReference type="Gene3D" id="1.10.357.10">
    <property type="entry name" value="Tetracycline Repressor, domain 2"/>
    <property type="match status" value="1"/>
</dbReference>
<dbReference type="InterPro" id="IPR001647">
    <property type="entry name" value="HTH_TetR"/>
</dbReference>
<evidence type="ECO:0000256" key="2">
    <source>
        <dbReference type="PROSITE-ProRule" id="PRU00335"/>
    </source>
</evidence>
<dbReference type="PANTHER" id="PTHR30055">
    <property type="entry name" value="HTH-TYPE TRANSCRIPTIONAL REGULATOR RUTR"/>
    <property type="match status" value="1"/>
</dbReference>
<name>A0ABN3HEH2_9ACTN</name>
<proteinExistence type="predicted"/>
<dbReference type="SUPFAM" id="SSF48498">
    <property type="entry name" value="Tetracyclin repressor-like, C-terminal domain"/>
    <property type="match status" value="1"/>
</dbReference>
<comment type="caution">
    <text evidence="5">The sequence shown here is derived from an EMBL/GenBank/DDBJ whole genome shotgun (WGS) entry which is preliminary data.</text>
</comment>